<dbReference type="AlphaFoldDB" id="A0A2H0WZX8"/>
<name>A0A2H0WZX8_9BACT</name>
<dbReference type="InterPro" id="IPR001173">
    <property type="entry name" value="Glyco_trans_2-like"/>
</dbReference>
<dbReference type="SUPFAM" id="SSF53448">
    <property type="entry name" value="Nucleotide-diphospho-sugar transferases"/>
    <property type="match status" value="1"/>
</dbReference>
<proteinExistence type="predicted"/>
<dbReference type="InterPro" id="IPR029044">
    <property type="entry name" value="Nucleotide-diphossugar_trans"/>
</dbReference>
<organism evidence="3 4">
    <name type="scientific">Candidatus Collierbacteria bacterium CG09_land_8_20_14_0_10_46_12</name>
    <dbReference type="NCBI Taxonomy" id="1974533"/>
    <lineage>
        <taxon>Bacteria</taxon>
        <taxon>Candidatus Collieribacteriota</taxon>
    </lineage>
</organism>
<dbReference type="CDD" id="cd02511">
    <property type="entry name" value="Beta4Glucosyltransferase"/>
    <property type="match status" value="1"/>
</dbReference>
<dbReference type="Gene3D" id="3.90.550.10">
    <property type="entry name" value="Spore Coat Polysaccharide Biosynthesis Protein SpsA, Chain A"/>
    <property type="match status" value="1"/>
</dbReference>
<dbReference type="PANTHER" id="PTHR43630">
    <property type="entry name" value="POLY-BETA-1,6-N-ACETYL-D-GLUCOSAMINE SYNTHASE"/>
    <property type="match status" value="1"/>
</dbReference>
<sequence length="300" mass="35229">MKPGISAIVVVHNQQDLLHNCLKSLTSWVNQIIIIDLVGLDDIKSLATSFKAKYILHKNVSIVEEIRQDSLKYAEHEYILFIDPDETIPPSLSQDLKDKLKTSQFDYFLIPRQNFVFGKWLKHSRWWPDMQTRVFRYNKVTWGTTLHAEAVATGEGYAYPSEDRFAIHHENYRNLDEYIEKNMRYAKADALERAKSGTNFTLVVATKLSISELISRFFLDAGYRDGMHGLVLAILQSFYYFMVYAYYWEAKKYKDLESESTIQSFPRVWFSHGLSEVLYWDKKHNFLANIKSKLVRRLIK</sequence>
<dbReference type="Proteomes" id="UP000229574">
    <property type="component" value="Unassembled WGS sequence"/>
</dbReference>
<keyword evidence="1" id="KW-0812">Transmembrane</keyword>
<evidence type="ECO:0000313" key="3">
    <source>
        <dbReference type="EMBL" id="PIS18233.1"/>
    </source>
</evidence>
<feature type="transmembrane region" description="Helical" evidence="1">
    <location>
        <begin position="226"/>
        <end position="247"/>
    </location>
</feature>
<keyword evidence="1" id="KW-1133">Transmembrane helix</keyword>
<dbReference type="Pfam" id="PF00535">
    <property type="entry name" value="Glycos_transf_2"/>
    <property type="match status" value="1"/>
</dbReference>
<evidence type="ECO:0000259" key="2">
    <source>
        <dbReference type="Pfam" id="PF00535"/>
    </source>
</evidence>
<feature type="domain" description="Glycosyltransferase 2-like" evidence="2">
    <location>
        <begin position="6"/>
        <end position="128"/>
    </location>
</feature>
<dbReference type="PANTHER" id="PTHR43630:SF2">
    <property type="entry name" value="GLYCOSYLTRANSFERASE"/>
    <property type="match status" value="1"/>
</dbReference>
<keyword evidence="1" id="KW-0472">Membrane</keyword>
<reference evidence="4" key="1">
    <citation type="submission" date="2017-09" db="EMBL/GenBank/DDBJ databases">
        <title>Depth-based differentiation of microbial function through sediment-hosted aquifers and enrichment of novel symbionts in the deep terrestrial subsurface.</title>
        <authorList>
            <person name="Probst A.J."/>
            <person name="Ladd B."/>
            <person name="Jarett J.K."/>
            <person name="Geller-Mcgrath D.E."/>
            <person name="Sieber C.M.K."/>
            <person name="Emerson J.B."/>
            <person name="Anantharaman K."/>
            <person name="Thomas B.C."/>
            <person name="Malmstrom R."/>
            <person name="Stieglmeier M."/>
            <person name="Klingl A."/>
            <person name="Woyke T."/>
            <person name="Ryan C.M."/>
            <person name="Banfield J.F."/>
        </authorList>
    </citation>
    <scope>NUCLEOTIDE SEQUENCE [LARGE SCALE GENOMIC DNA]</scope>
</reference>
<protein>
    <recommendedName>
        <fullName evidence="2">Glycosyltransferase 2-like domain-containing protein</fullName>
    </recommendedName>
</protein>
<comment type="caution">
    <text evidence="3">The sequence shown here is derived from an EMBL/GenBank/DDBJ whole genome shotgun (WGS) entry which is preliminary data.</text>
</comment>
<dbReference type="EMBL" id="PEYY01000015">
    <property type="protein sequence ID" value="PIS18233.1"/>
    <property type="molecule type" value="Genomic_DNA"/>
</dbReference>
<accession>A0A2H0WZX8</accession>
<evidence type="ECO:0000256" key="1">
    <source>
        <dbReference type="SAM" id="Phobius"/>
    </source>
</evidence>
<evidence type="ECO:0000313" key="4">
    <source>
        <dbReference type="Proteomes" id="UP000229574"/>
    </source>
</evidence>
<gene>
    <name evidence="3" type="ORF">COT54_00390</name>
</gene>